<protein>
    <submittedName>
        <fullName evidence="2">Uncharacterized protein</fullName>
    </submittedName>
</protein>
<sequence>MLDNPAIDSSATTNIAPVKRYAPPNQRIRSLSRRKSRGDRLERVNSYSNDGEKNQVSASRSTASDDAGGRYQANENHRTGLIPLQGCSGSDAFQLLNDHAEYFTSGHEANEMNERPVMYTKRSPWGQSMLPHQLMSQAGGVSSPGSQKDFLSELRLAMRGTNVSFDT</sequence>
<evidence type="ECO:0000313" key="3">
    <source>
        <dbReference type="Proteomes" id="UP001291623"/>
    </source>
</evidence>
<feature type="region of interest" description="Disordered" evidence="1">
    <location>
        <begin position="1"/>
        <end position="76"/>
    </location>
</feature>
<dbReference type="PANTHER" id="PTHR36032:SF1">
    <property type="entry name" value="PHOSPHOPANTOTHENATE--CYSTEINE LIGASE 2"/>
    <property type="match status" value="1"/>
</dbReference>
<feature type="compositionally biased region" description="Polar residues" evidence="1">
    <location>
        <begin position="45"/>
        <end position="64"/>
    </location>
</feature>
<accession>A0AAE1SPC4</accession>
<evidence type="ECO:0000313" key="2">
    <source>
        <dbReference type="EMBL" id="KAK4374938.1"/>
    </source>
</evidence>
<proteinExistence type="predicted"/>
<reference evidence="2" key="1">
    <citation type="submission" date="2023-12" db="EMBL/GenBank/DDBJ databases">
        <title>Genome assembly of Anisodus tanguticus.</title>
        <authorList>
            <person name="Wang Y.-J."/>
        </authorList>
    </citation>
    <scope>NUCLEOTIDE SEQUENCE</scope>
    <source>
        <strain evidence="2">KB-2021</strain>
        <tissue evidence="2">Leaf</tissue>
    </source>
</reference>
<name>A0AAE1SPC4_9SOLA</name>
<comment type="caution">
    <text evidence="2">The sequence shown here is derived from an EMBL/GenBank/DDBJ whole genome shotgun (WGS) entry which is preliminary data.</text>
</comment>
<dbReference type="EMBL" id="JAVYJV010000003">
    <property type="protein sequence ID" value="KAK4374938.1"/>
    <property type="molecule type" value="Genomic_DNA"/>
</dbReference>
<evidence type="ECO:0000256" key="1">
    <source>
        <dbReference type="SAM" id="MobiDB-lite"/>
    </source>
</evidence>
<dbReference type="PANTHER" id="PTHR36032">
    <property type="entry name" value="PHOSPHOPANTOTHENATE--CYSTEINE LIGASE 2"/>
    <property type="match status" value="1"/>
</dbReference>
<keyword evidence="3" id="KW-1185">Reference proteome</keyword>
<dbReference type="Proteomes" id="UP001291623">
    <property type="component" value="Unassembled WGS sequence"/>
</dbReference>
<organism evidence="2 3">
    <name type="scientific">Anisodus tanguticus</name>
    <dbReference type="NCBI Taxonomy" id="243964"/>
    <lineage>
        <taxon>Eukaryota</taxon>
        <taxon>Viridiplantae</taxon>
        <taxon>Streptophyta</taxon>
        <taxon>Embryophyta</taxon>
        <taxon>Tracheophyta</taxon>
        <taxon>Spermatophyta</taxon>
        <taxon>Magnoliopsida</taxon>
        <taxon>eudicotyledons</taxon>
        <taxon>Gunneridae</taxon>
        <taxon>Pentapetalae</taxon>
        <taxon>asterids</taxon>
        <taxon>lamiids</taxon>
        <taxon>Solanales</taxon>
        <taxon>Solanaceae</taxon>
        <taxon>Solanoideae</taxon>
        <taxon>Hyoscyameae</taxon>
        <taxon>Anisodus</taxon>
    </lineage>
</organism>
<gene>
    <name evidence="2" type="ORF">RND71_005615</name>
</gene>
<dbReference type="AlphaFoldDB" id="A0AAE1SPC4"/>